<dbReference type="InterPro" id="IPR047817">
    <property type="entry name" value="ABC2_TM_bact-type"/>
</dbReference>
<accession>A0A1N6QAU9</accession>
<dbReference type="PROSITE" id="PS51012">
    <property type="entry name" value="ABC_TM2"/>
    <property type="match status" value="1"/>
</dbReference>
<evidence type="ECO:0000259" key="2">
    <source>
        <dbReference type="PROSITE" id="PS51012"/>
    </source>
</evidence>
<dbReference type="AlphaFoldDB" id="A0A1N6QAU9"/>
<proteinExistence type="predicted"/>
<gene>
    <name evidence="3" type="ORF">SAMN05878282_102336</name>
</gene>
<protein>
    <recommendedName>
        <fullName evidence="2">ABC transmembrane type-2 domain-containing protein</fullName>
    </recommendedName>
</protein>
<evidence type="ECO:0000256" key="1">
    <source>
        <dbReference type="SAM" id="Phobius"/>
    </source>
</evidence>
<dbReference type="Proteomes" id="UP000185841">
    <property type="component" value="Unassembled WGS sequence"/>
</dbReference>
<keyword evidence="1" id="KW-0812">Transmembrane</keyword>
<evidence type="ECO:0000313" key="3">
    <source>
        <dbReference type="EMBL" id="SIQ13648.1"/>
    </source>
</evidence>
<sequence length="50" mass="5805">MPLTHYLRLSRGIMLRGAGVEELWREILILGVFCIVLLGLAMMRIHKRLD</sequence>
<dbReference type="RefSeq" id="WP_175613924.1">
    <property type="nucleotide sequence ID" value="NZ_FTMP01000002.1"/>
</dbReference>
<feature type="domain" description="ABC transmembrane type-2" evidence="2">
    <location>
        <begin position="1"/>
        <end position="48"/>
    </location>
</feature>
<dbReference type="EMBL" id="FTMP01000002">
    <property type="protein sequence ID" value="SIQ13648.1"/>
    <property type="molecule type" value="Genomic_DNA"/>
</dbReference>
<evidence type="ECO:0000313" key="4">
    <source>
        <dbReference type="Proteomes" id="UP000185841"/>
    </source>
</evidence>
<reference evidence="3 4" key="1">
    <citation type="submission" date="2017-01" db="EMBL/GenBank/DDBJ databases">
        <authorList>
            <person name="Mah S.A."/>
            <person name="Swanson W.J."/>
            <person name="Moy G.W."/>
            <person name="Vacquier V.D."/>
        </authorList>
    </citation>
    <scope>NUCLEOTIDE SEQUENCE [LARGE SCALE GENOMIC DNA]</scope>
    <source>
        <strain evidence="3 4">RU36E</strain>
    </source>
</reference>
<feature type="transmembrane region" description="Helical" evidence="1">
    <location>
        <begin position="23"/>
        <end position="43"/>
    </location>
</feature>
<keyword evidence="1" id="KW-0472">Membrane</keyword>
<organism evidence="3 4">
    <name type="scientific">Aquipseudomonas alcaligenes</name>
    <name type="common">Pseudomonas alcaligenes</name>
    <dbReference type="NCBI Taxonomy" id="43263"/>
    <lineage>
        <taxon>Bacteria</taxon>
        <taxon>Pseudomonadati</taxon>
        <taxon>Pseudomonadota</taxon>
        <taxon>Gammaproteobacteria</taxon>
        <taxon>Pseudomonadales</taxon>
        <taxon>Pseudomonadaceae</taxon>
        <taxon>Aquipseudomonas</taxon>
    </lineage>
</organism>
<name>A0A1N6QAU9_AQUAC</name>
<keyword evidence="1" id="KW-1133">Transmembrane helix</keyword>